<feature type="compositionally biased region" description="Polar residues" evidence="1">
    <location>
        <begin position="21"/>
        <end position="34"/>
    </location>
</feature>
<dbReference type="OrthoDB" id="5427517at2759"/>
<evidence type="ECO:0000313" key="2">
    <source>
        <dbReference type="EMBL" id="KAF2648995.1"/>
    </source>
</evidence>
<protein>
    <submittedName>
        <fullName evidence="2">Uncharacterized protein</fullName>
    </submittedName>
</protein>
<organism evidence="2 3">
    <name type="scientific">Lophiostoma macrostomum CBS 122681</name>
    <dbReference type="NCBI Taxonomy" id="1314788"/>
    <lineage>
        <taxon>Eukaryota</taxon>
        <taxon>Fungi</taxon>
        <taxon>Dikarya</taxon>
        <taxon>Ascomycota</taxon>
        <taxon>Pezizomycotina</taxon>
        <taxon>Dothideomycetes</taxon>
        <taxon>Pleosporomycetidae</taxon>
        <taxon>Pleosporales</taxon>
        <taxon>Lophiostomataceae</taxon>
        <taxon>Lophiostoma</taxon>
    </lineage>
</organism>
<feature type="compositionally biased region" description="Basic and acidic residues" evidence="1">
    <location>
        <begin position="11"/>
        <end position="20"/>
    </location>
</feature>
<evidence type="ECO:0000256" key="1">
    <source>
        <dbReference type="SAM" id="MobiDB-lite"/>
    </source>
</evidence>
<keyword evidence="3" id="KW-1185">Reference proteome</keyword>
<dbReference type="AlphaFoldDB" id="A0A6A6SM72"/>
<proteinExistence type="predicted"/>
<feature type="region of interest" description="Disordered" evidence="1">
    <location>
        <begin position="1"/>
        <end position="34"/>
    </location>
</feature>
<accession>A0A6A6SM72</accession>
<evidence type="ECO:0000313" key="3">
    <source>
        <dbReference type="Proteomes" id="UP000799324"/>
    </source>
</evidence>
<name>A0A6A6SM72_9PLEO</name>
<gene>
    <name evidence="2" type="ORF">K491DRAFT_722096</name>
</gene>
<dbReference type="EMBL" id="MU004512">
    <property type="protein sequence ID" value="KAF2648995.1"/>
    <property type="molecule type" value="Genomic_DNA"/>
</dbReference>
<dbReference type="Proteomes" id="UP000799324">
    <property type="component" value="Unassembled WGS sequence"/>
</dbReference>
<reference evidence="2" key="1">
    <citation type="journal article" date="2020" name="Stud. Mycol.">
        <title>101 Dothideomycetes genomes: a test case for predicting lifestyles and emergence of pathogens.</title>
        <authorList>
            <person name="Haridas S."/>
            <person name="Albert R."/>
            <person name="Binder M."/>
            <person name="Bloem J."/>
            <person name="Labutti K."/>
            <person name="Salamov A."/>
            <person name="Andreopoulos B."/>
            <person name="Baker S."/>
            <person name="Barry K."/>
            <person name="Bills G."/>
            <person name="Bluhm B."/>
            <person name="Cannon C."/>
            <person name="Castanera R."/>
            <person name="Culley D."/>
            <person name="Daum C."/>
            <person name="Ezra D."/>
            <person name="Gonzalez J."/>
            <person name="Henrissat B."/>
            <person name="Kuo A."/>
            <person name="Liang C."/>
            <person name="Lipzen A."/>
            <person name="Lutzoni F."/>
            <person name="Magnuson J."/>
            <person name="Mondo S."/>
            <person name="Nolan M."/>
            <person name="Ohm R."/>
            <person name="Pangilinan J."/>
            <person name="Park H.-J."/>
            <person name="Ramirez L."/>
            <person name="Alfaro M."/>
            <person name="Sun H."/>
            <person name="Tritt A."/>
            <person name="Yoshinaga Y."/>
            <person name="Zwiers L.-H."/>
            <person name="Turgeon B."/>
            <person name="Goodwin S."/>
            <person name="Spatafora J."/>
            <person name="Crous P."/>
            <person name="Grigoriev I."/>
        </authorList>
    </citation>
    <scope>NUCLEOTIDE SEQUENCE</scope>
    <source>
        <strain evidence="2">CBS 122681</strain>
    </source>
</reference>
<sequence length="517" mass="58242">MDPKTTGLAKQRQEASESTKHAQPSNRSAWGSLTPDNFAQVAKSVRNPDLQRLEDKGAIGLILKVSDSDKERKMVKDHTARFTTILAKSHYPGELLLAESTAPANPLLSRAQAISMDIQQEGLKGRSTVTIVAGFMEDAVDSAFEKLEVWTIEDEHAAMQEVSTDAKLGPSGSNDTTEPVSMQSLQIGGDHSRLTHRGLREVMEWVVESLQRLGEFGLLGETWKKTEAKKMIWKIVASTNAMILEGLVTGTLCRSYHTNRHAKEILDGLTTHVKATTKKKGQPSIYANVFADRWGNALTIGDIHRILDTIEIYAFRTDVPPTHPHVQVAIAIDGIQEKLQAGTREKSQPPTTRHLVIEDTCPDRYPTPDITTRFRKHRKHDESSHTIMNLFQAVSIHLFDDRYVLHQFVLFPIWEEDQAALAEKIFTILTKASIKESGGFAYHPAGQSVNSISKVTEAEWSQYVEFALRNTPYVRNDRMESERILRLEEKRKWLLETLEEATKVLTRTVEQHRVHTS</sequence>